<organism evidence="1 2">
    <name type="scientific">Fusobacterium animalis F0419</name>
    <dbReference type="NCBI Taxonomy" id="999414"/>
    <lineage>
        <taxon>Bacteria</taxon>
        <taxon>Fusobacteriati</taxon>
        <taxon>Fusobacteriota</taxon>
        <taxon>Fusobacteriia</taxon>
        <taxon>Fusobacteriales</taxon>
        <taxon>Fusobacteriaceae</taxon>
        <taxon>Fusobacterium</taxon>
    </lineage>
</organism>
<dbReference type="EMBL" id="AGEH01000014">
    <property type="protein sequence ID" value="EHO77642.1"/>
    <property type="molecule type" value="Genomic_DNA"/>
</dbReference>
<dbReference type="Proteomes" id="UP000004565">
    <property type="component" value="Unassembled WGS sequence"/>
</dbReference>
<accession>H1HFW9</accession>
<dbReference type="AlphaFoldDB" id="H1HFW9"/>
<sequence>MLDLVYYTKNSSISLSVSDMIYEKLANVGLDKVVKYLNYRIKIDDEEYEINAAKLNSKNRGKFLHLLDEEKQKELEKIFYLMDNSPTIKEFREISGYLKILTELYKMFKDKNNIYFSYE</sequence>
<evidence type="ECO:0000313" key="1">
    <source>
        <dbReference type="EMBL" id="EHO77642.1"/>
    </source>
</evidence>
<reference evidence="1 2" key="1">
    <citation type="submission" date="2011-12" db="EMBL/GenBank/DDBJ databases">
        <title>The Genome Sequence of Fusobacterium nucleatum subsp. animalis OT 420.</title>
        <authorList>
            <consortium name="The Broad Institute Genome Sequencing Platform"/>
            <person name="Earl A."/>
            <person name="Ward D."/>
            <person name="Feldgarden M."/>
            <person name="Gevers D."/>
            <person name="Izard J."/>
            <person name="Blanton J.M."/>
            <person name="Mathney J."/>
            <person name="Tanner A.C."/>
            <person name="Dewhirst F.E."/>
            <person name="Young S.K."/>
            <person name="Zeng Q."/>
            <person name="Gargeya S."/>
            <person name="Fitzgerald M."/>
            <person name="Haas B."/>
            <person name="Abouelleil A."/>
            <person name="Alvarado L."/>
            <person name="Arachchi H.M."/>
            <person name="Berlin A."/>
            <person name="Chapman S.B."/>
            <person name="Gearin G."/>
            <person name="Goldberg J."/>
            <person name="Griggs A."/>
            <person name="Gujja S."/>
            <person name="Hansen M."/>
            <person name="Heiman D."/>
            <person name="Howarth C."/>
            <person name="Larimer J."/>
            <person name="Lui A."/>
            <person name="MacDonald P.J.P."/>
            <person name="McCowen C."/>
            <person name="Montmayeur A."/>
            <person name="Murphy C."/>
            <person name="Neiman D."/>
            <person name="Pearson M."/>
            <person name="Priest M."/>
            <person name="Roberts A."/>
            <person name="Saif S."/>
            <person name="Shea T."/>
            <person name="Sisk P."/>
            <person name="Stolte C."/>
            <person name="Sykes S."/>
            <person name="Wortman J."/>
            <person name="Nusbaum C."/>
            <person name="Birren B."/>
        </authorList>
    </citation>
    <scope>NUCLEOTIDE SEQUENCE [LARGE SCALE GENOMIC DNA]</scope>
    <source>
        <strain evidence="2">F0419</strain>
    </source>
</reference>
<dbReference type="HOGENOM" id="CLU_2057977_0_0_0"/>
<proteinExistence type="predicted"/>
<gene>
    <name evidence="1" type="ORF">HMPREF9942_01370</name>
</gene>
<protein>
    <submittedName>
        <fullName evidence="1">Uncharacterized protein</fullName>
    </submittedName>
</protein>
<dbReference type="RefSeq" id="WP_005910115.1">
    <property type="nucleotide sequence ID" value="NZ_AKCE01000001.1"/>
</dbReference>
<evidence type="ECO:0000313" key="2">
    <source>
        <dbReference type="Proteomes" id="UP000004565"/>
    </source>
</evidence>
<name>H1HFW9_9FUSO</name>
<dbReference type="PATRIC" id="fig|999414.3.peg.1367"/>
<comment type="caution">
    <text evidence="1">The sequence shown here is derived from an EMBL/GenBank/DDBJ whole genome shotgun (WGS) entry which is preliminary data.</text>
</comment>